<comment type="cofactor">
    <cofactor evidence="1">
        <name>Fe cation</name>
        <dbReference type="ChEBI" id="CHEBI:24875"/>
    </cofactor>
</comment>
<dbReference type="InParanoid" id="W0RP39"/>
<keyword evidence="6" id="KW-0411">Iron-sulfur</keyword>
<feature type="domain" description="Rieske" evidence="8">
    <location>
        <begin position="40"/>
        <end position="146"/>
    </location>
</feature>
<evidence type="ECO:0000256" key="5">
    <source>
        <dbReference type="ARBA" id="ARBA00023004"/>
    </source>
</evidence>
<keyword evidence="3" id="KW-0479">Metal-binding</keyword>
<evidence type="ECO:0000256" key="4">
    <source>
        <dbReference type="ARBA" id="ARBA00023002"/>
    </source>
</evidence>
<geneLocation type="plasmid" evidence="9 10">
    <name>1</name>
</geneLocation>
<evidence type="ECO:0000256" key="2">
    <source>
        <dbReference type="ARBA" id="ARBA00022714"/>
    </source>
</evidence>
<dbReference type="AlphaFoldDB" id="W0RP39"/>
<dbReference type="PANTHER" id="PTHR43756:SF5">
    <property type="entry name" value="CHOLINE MONOOXYGENASE, CHLOROPLASTIC"/>
    <property type="match status" value="1"/>
</dbReference>
<dbReference type="Gene3D" id="3.90.380.10">
    <property type="entry name" value="Naphthalene 1,2-dioxygenase Alpha Subunit, Chain A, domain 1"/>
    <property type="match status" value="2"/>
</dbReference>
<dbReference type="GO" id="GO:0005506">
    <property type="term" value="F:iron ion binding"/>
    <property type="evidence" value="ECO:0007669"/>
    <property type="project" value="InterPro"/>
</dbReference>
<dbReference type="OrthoDB" id="9800776at2"/>
<dbReference type="Gene3D" id="2.102.10.10">
    <property type="entry name" value="Rieske [2Fe-2S] iron-sulphur domain"/>
    <property type="match status" value="1"/>
</dbReference>
<evidence type="ECO:0000259" key="8">
    <source>
        <dbReference type="PROSITE" id="PS51296"/>
    </source>
</evidence>
<dbReference type="InterPro" id="IPR015881">
    <property type="entry name" value="ARHD_Rieske_2Fe_2S"/>
</dbReference>
<keyword evidence="10" id="KW-1185">Reference proteome</keyword>
<keyword evidence="5" id="KW-0408">Iron</keyword>
<name>W0RP39_9BACT</name>
<dbReference type="RefSeq" id="WP_025414091.1">
    <property type="nucleotide sequence ID" value="NZ_CP007129.1"/>
</dbReference>
<dbReference type="PRINTS" id="PR00090">
    <property type="entry name" value="RNGDIOXGNASE"/>
</dbReference>
<dbReference type="PROSITE" id="PS51296">
    <property type="entry name" value="RIESKE"/>
    <property type="match status" value="1"/>
</dbReference>
<reference evidence="9 10" key="1">
    <citation type="journal article" date="2014" name="Genome Announc.">
        <title>Genome Sequence and Methylome of Soil Bacterium Gemmatirosa kalamazoonensis KBS708T, a Member of the Rarely Cultivated Gemmatimonadetes Phylum.</title>
        <authorList>
            <person name="Debruyn J.M."/>
            <person name="Radosevich M."/>
            <person name="Wommack K.E."/>
            <person name="Polson S.W."/>
            <person name="Hauser L.J."/>
            <person name="Fawaz M.N."/>
            <person name="Korlach J."/>
            <person name="Tsai Y.C."/>
        </authorList>
    </citation>
    <scope>NUCLEOTIDE SEQUENCE [LARGE SCALE GENOMIC DNA]</scope>
    <source>
        <strain evidence="9 10">KBS708</strain>
        <plasmid evidence="10">Plasmid 1</plasmid>
    </source>
</reference>
<evidence type="ECO:0000256" key="6">
    <source>
        <dbReference type="ARBA" id="ARBA00023014"/>
    </source>
</evidence>
<dbReference type="SUPFAM" id="SSF50022">
    <property type="entry name" value="ISP domain"/>
    <property type="match status" value="1"/>
</dbReference>
<keyword evidence="2" id="KW-0001">2Fe-2S</keyword>
<dbReference type="Pfam" id="PF00848">
    <property type="entry name" value="Ring_hydroxyl_A"/>
    <property type="match status" value="1"/>
</dbReference>
<dbReference type="InterPro" id="IPR015879">
    <property type="entry name" value="Ring_hydroxy_dOase_asu_C_dom"/>
</dbReference>
<dbReference type="InterPro" id="IPR036922">
    <property type="entry name" value="Rieske_2Fe-2S_sf"/>
</dbReference>
<dbReference type="InterPro" id="IPR017941">
    <property type="entry name" value="Rieske_2Fe-2S"/>
</dbReference>
<dbReference type="CDD" id="cd03469">
    <property type="entry name" value="Rieske_RO_Alpha_N"/>
    <property type="match status" value="1"/>
</dbReference>
<evidence type="ECO:0000313" key="10">
    <source>
        <dbReference type="Proteomes" id="UP000019151"/>
    </source>
</evidence>
<dbReference type="HOGENOM" id="CLU_026244_3_0_0"/>
<evidence type="ECO:0000256" key="3">
    <source>
        <dbReference type="ARBA" id="ARBA00022723"/>
    </source>
</evidence>
<dbReference type="GO" id="GO:0051537">
    <property type="term" value="F:2 iron, 2 sulfur cluster binding"/>
    <property type="evidence" value="ECO:0007669"/>
    <property type="project" value="UniProtKB-KW"/>
</dbReference>
<evidence type="ECO:0000256" key="7">
    <source>
        <dbReference type="ARBA" id="ARBA00023027"/>
    </source>
</evidence>
<gene>
    <name evidence="9" type="ORF">J421_5229</name>
</gene>
<organism evidence="9 10">
    <name type="scientific">Gemmatirosa kalamazoonensis</name>
    <dbReference type="NCBI Taxonomy" id="861299"/>
    <lineage>
        <taxon>Bacteria</taxon>
        <taxon>Pseudomonadati</taxon>
        <taxon>Gemmatimonadota</taxon>
        <taxon>Gemmatimonadia</taxon>
        <taxon>Gemmatimonadales</taxon>
        <taxon>Gemmatimonadaceae</taxon>
        <taxon>Gemmatirosa</taxon>
    </lineage>
</organism>
<dbReference type="SUPFAM" id="SSF55961">
    <property type="entry name" value="Bet v1-like"/>
    <property type="match status" value="1"/>
</dbReference>
<keyword evidence="4" id="KW-0560">Oxidoreductase</keyword>
<evidence type="ECO:0000256" key="1">
    <source>
        <dbReference type="ARBA" id="ARBA00001962"/>
    </source>
</evidence>
<dbReference type="Pfam" id="PF00355">
    <property type="entry name" value="Rieske"/>
    <property type="match status" value="1"/>
</dbReference>
<dbReference type="EMBL" id="CP007129">
    <property type="protein sequence ID" value="AHG92764.1"/>
    <property type="molecule type" value="Genomic_DNA"/>
</dbReference>
<protein>
    <submittedName>
        <fullName evidence="9">Aromatic-ring-hydroxylating dioxygenase, alpha subunit</fullName>
    </submittedName>
</protein>
<dbReference type="InterPro" id="IPR001663">
    <property type="entry name" value="Rng_hydr_dOase-A"/>
</dbReference>
<dbReference type="PATRIC" id="fig|861299.3.peg.5287"/>
<keyword evidence="9" id="KW-0223">Dioxygenase</keyword>
<dbReference type="GO" id="GO:0051213">
    <property type="term" value="F:dioxygenase activity"/>
    <property type="evidence" value="ECO:0007669"/>
    <property type="project" value="UniProtKB-KW"/>
</dbReference>
<dbReference type="PROSITE" id="PS00570">
    <property type="entry name" value="RING_HYDROXYL_ALPHA"/>
    <property type="match status" value="1"/>
</dbReference>
<accession>W0RP39</accession>
<dbReference type="PANTHER" id="PTHR43756">
    <property type="entry name" value="CHOLINE MONOOXYGENASE, CHLOROPLASTIC"/>
    <property type="match status" value="1"/>
</dbReference>
<dbReference type="Proteomes" id="UP000019151">
    <property type="component" value="Plasmid 1"/>
</dbReference>
<proteinExistence type="predicted"/>
<keyword evidence="7" id="KW-0520">NAD</keyword>
<sequence length="359" mass="41378">MPLVFPFDPRIERAATIPARLYNDPVYLELERERVFAHTWQLVGRAEQVAEHGQYFTAEVGNDSIVVVRDGDALRAYHNVCLHRAGPVAQGCGRRNTLQCRYHGWTYALDGTLKRAPEMDGVEGFRPEEMRLVPVQVARWGPLVFANLDGKAPPLGEVLEDVPARVAPFRCEEMRYVTRKHWDIACNWKVYVDNYLEGYHLPVVHPGLHKELDYDNYKVEPHRYFSIQHAPLRPVHGGQPDRKYDPAATDVPEAVYVWLFPNVMLNVYMGQMQTNVVLPLAHDRTRVVFEWFAAEPPAADDPTWTKLLAFSDEIQDEDIEICEAVQRNLRSRIYDRGRYSAARENGVHHFHGLLHEFLT</sequence>
<evidence type="ECO:0000313" key="9">
    <source>
        <dbReference type="EMBL" id="AHG92764.1"/>
    </source>
</evidence>
<dbReference type="KEGG" id="gba:J421_5229"/>
<keyword evidence="9" id="KW-0614">Plasmid</keyword>